<dbReference type="PANTHER" id="PTHR23315">
    <property type="entry name" value="U BOX DOMAIN-CONTAINING"/>
    <property type="match status" value="1"/>
</dbReference>
<feature type="region of interest" description="Disordered" evidence="9">
    <location>
        <begin position="251"/>
        <end position="272"/>
    </location>
</feature>
<dbReference type="PROSITE" id="PS50176">
    <property type="entry name" value="ARM_REPEAT"/>
    <property type="match status" value="2"/>
</dbReference>
<dbReference type="PROSITE" id="PS51698">
    <property type="entry name" value="U_BOX"/>
    <property type="match status" value="1"/>
</dbReference>
<dbReference type="GO" id="GO:0061630">
    <property type="term" value="F:ubiquitin protein ligase activity"/>
    <property type="evidence" value="ECO:0007669"/>
    <property type="project" value="UniProtKB-EC"/>
</dbReference>
<dbReference type="FunFam" id="1.25.10.10:FF:000341">
    <property type="entry name" value="RING-type E3 ubiquitin transferase"/>
    <property type="match status" value="1"/>
</dbReference>
<dbReference type="Gene3D" id="1.25.10.10">
    <property type="entry name" value="Leucine-rich Repeat Variant"/>
    <property type="match status" value="3"/>
</dbReference>
<keyword evidence="11" id="KW-1185">Reference proteome</keyword>
<dbReference type="Gene3D" id="3.30.40.10">
    <property type="entry name" value="Zinc/RING finger domain, C3HC4 (zinc finger)"/>
    <property type="match status" value="1"/>
</dbReference>
<dbReference type="InterPro" id="IPR011989">
    <property type="entry name" value="ARM-like"/>
</dbReference>
<dbReference type="Pfam" id="PF25368">
    <property type="entry name" value="PUB10_N"/>
    <property type="match status" value="1"/>
</dbReference>
<dbReference type="FunFam" id="1.25.10.10:FF:000425">
    <property type="entry name" value="RING-type E3 ubiquitin transferase"/>
    <property type="match status" value="1"/>
</dbReference>
<comment type="pathway">
    <text evidence="3">Protein modification; protein ubiquitination.</text>
</comment>
<dbReference type="SUPFAM" id="SSF48371">
    <property type="entry name" value="ARM repeat"/>
    <property type="match status" value="1"/>
</dbReference>
<accession>A0A6J1JHC0</accession>
<dbReference type="InterPro" id="IPR013083">
    <property type="entry name" value="Znf_RING/FYVE/PHD"/>
</dbReference>
<keyword evidence="7" id="KW-0833">Ubl conjugation pathway</keyword>
<dbReference type="GO" id="GO:0016567">
    <property type="term" value="P:protein ubiquitination"/>
    <property type="evidence" value="ECO:0007669"/>
    <property type="project" value="UniProtKB-UniPathway"/>
</dbReference>
<dbReference type="InterPro" id="IPR003613">
    <property type="entry name" value="Ubox_domain"/>
</dbReference>
<feature type="domain" description="U-box" evidence="10">
    <location>
        <begin position="276"/>
        <end position="350"/>
    </location>
</feature>
<dbReference type="EC" id="2.3.2.27" evidence="4"/>
<dbReference type="PANTHER" id="PTHR23315:SF52">
    <property type="entry name" value="U-BOX DOMAIN-CONTAINING PROTEIN 10"/>
    <property type="match status" value="1"/>
</dbReference>
<evidence type="ECO:0000256" key="6">
    <source>
        <dbReference type="ARBA" id="ARBA00022737"/>
    </source>
</evidence>
<feature type="repeat" description="ARM" evidence="8">
    <location>
        <begin position="458"/>
        <end position="500"/>
    </location>
</feature>
<name>A0A6J1JHC0_CUCMA</name>
<dbReference type="RefSeq" id="XP_022986708.1">
    <property type="nucleotide sequence ID" value="XM_023130940.1"/>
</dbReference>
<evidence type="ECO:0000313" key="11">
    <source>
        <dbReference type="Proteomes" id="UP000504608"/>
    </source>
</evidence>
<organism evidence="11 12">
    <name type="scientific">Cucurbita maxima</name>
    <name type="common">Pumpkin</name>
    <name type="synonym">Winter squash</name>
    <dbReference type="NCBI Taxonomy" id="3661"/>
    <lineage>
        <taxon>Eukaryota</taxon>
        <taxon>Viridiplantae</taxon>
        <taxon>Streptophyta</taxon>
        <taxon>Embryophyta</taxon>
        <taxon>Tracheophyta</taxon>
        <taxon>Spermatophyta</taxon>
        <taxon>Magnoliopsida</taxon>
        <taxon>eudicotyledons</taxon>
        <taxon>Gunneridae</taxon>
        <taxon>Pentapetalae</taxon>
        <taxon>rosids</taxon>
        <taxon>fabids</taxon>
        <taxon>Cucurbitales</taxon>
        <taxon>Cucurbitaceae</taxon>
        <taxon>Cucurbiteae</taxon>
        <taxon>Cucurbita</taxon>
    </lineage>
</organism>
<sequence length="656" mass="71789">MAGFVASDSDSDSPPDGALLDFVRDVVRMSAGTNSLKVFKKDCTDLMRRIVLLTHLFEEIRDFNGVQFRPVHTSSSSSSSSFGSDSSPSPWLCDLVAALKDTKRLVFIASTFRSCSSSSEEVTRKILFQFQCVTLKLEKALGNLPYDRFDISEEVQEQVELVRAQLRRAAEKYGSLTAIPPSVVQSQLLKKNMDMLNLNNWADNFDVEENGGVDHEITVKFDEFPNCRGFTNNGVDQLIFEGLEKKLPSFSEACSDGQDDSTKKSGDQVKNSDGVSIPDDFLCPISLEIMRDPVIVSTGQTYERSYVQRWIDCGNTTCPKTQQKLQNLTLTPNYVLRSLITQWCVDHNIEQPTGLTNGKIKKCDGSYRDVCEEMAAIETLVRKLTSHSIAEQRASVTELRSLSKRSTDNRILIAEAGAIPNLVNLLTADDVLIQENAVTSILNLSIYENNKGLIMLAGAVPSIVQVLRVGSMEARENAAATLFSLSLADENRIIIGASGATPALVDLLETGSPRGKKDAATALFNLCIYQGNKGRAVRAGIIPALLRMLNVSGNSMVDEALTIMSVLASHQEAKVAMVKASTIPVLIDLLRTGLARNKENAAAILLALCKRDTDNLSCISRLGAKIPLTELSKSGTERAKRKATSLLEHLGKLQQL</sequence>
<dbReference type="Pfam" id="PF25598">
    <property type="entry name" value="ARM_PUB"/>
    <property type="match status" value="1"/>
</dbReference>
<dbReference type="SMART" id="SM00185">
    <property type="entry name" value="ARM"/>
    <property type="match status" value="5"/>
</dbReference>
<comment type="function">
    <text evidence="2">Functions as an E3 ubiquitin ligase.</text>
</comment>
<dbReference type="FunFam" id="1.25.10.10:FF:000343">
    <property type="entry name" value="RING-type E3 ubiquitin transferase"/>
    <property type="match status" value="1"/>
</dbReference>
<dbReference type="SMART" id="SM00504">
    <property type="entry name" value="Ubox"/>
    <property type="match status" value="1"/>
</dbReference>
<dbReference type="UniPathway" id="UPA00143"/>
<evidence type="ECO:0000256" key="2">
    <source>
        <dbReference type="ARBA" id="ARBA00003861"/>
    </source>
</evidence>
<keyword evidence="6" id="KW-0677">Repeat</keyword>
<feature type="repeat" description="ARM" evidence="8">
    <location>
        <begin position="417"/>
        <end position="459"/>
    </location>
</feature>
<dbReference type="SUPFAM" id="SSF57850">
    <property type="entry name" value="RING/U-box"/>
    <property type="match status" value="1"/>
</dbReference>
<evidence type="ECO:0000256" key="9">
    <source>
        <dbReference type="SAM" id="MobiDB-lite"/>
    </source>
</evidence>
<dbReference type="InterPro" id="IPR016024">
    <property type="entry name" value="ARM-type_fold"/>
</dbReference>
<evidence type="ECO:0000256" key="5">
    <source>
        <dbReference type="ARBA" id="ARBA00022679"/>
    </source>
</evidence>
<evidence type="ECO:0000313" key="12">
    <source>
        <dbReference type="RefSeq" id="XP_022986708.1"/>
    </source>
</evidence>
<protein>
    <recommendedName>
        <fullName evidence="4">RING-type E3 ubiquitin transferase</fullName>
        <ecNumber evidence="4">2.3.2.27</ecNumber>
    </recommendedName>
</protein>
<dbReference type="InterPro" id="IPR058678">
    <property type="entry name" value="ARM_PUB"/>
</dbReference>
<comment type="catalytic activity">
    <reaction evidence="1">
        <text>S-ubiquitinyl-[E2 ubiquitin-conjugating enzyme]-L-cysteine + [acceptor protein]-L-lysine = [E2 ubiquitin-conjugating enzyme]-L-cysteine + N(6)-ubiquitinyl-[acceptor protein]-L-lysine.</text>
        <dbReference type="EC" id="2.3.2.27"/>
    </reaction>
</comment>
<dbReference type="Proteomes" id="UP000504608">
    <property type="component" value="Unplaced"/>
</dbReference>
<dbReference type="GeneID" id="111484365"/>
<evidence type="ECO:0000256" key="4">
    <source>
        <dbReference type="ARBA" id="ARBA00012483"/>
    </source>
</evidence>
<dbReference type="AlphaFoldDB" id="A0A6J1JHC0"/>
<evidence type="ECO:0000256" key="1">
    <source>
        <dbReference type="ARBA" id="ARBA00000900"/>
    </source>
</evidence>
<evidence type="ECO:0000259" key="10">
    <source>
        <dbReference type="PROSITE" id="PS51698"/>
    </source>
</evidence>
<dbReference type="InterPro" id="IPR000225">
    <property type="entry name" value="Armadillo"/>
</dbReference>
<evidence type="ECO:0000256" key="7">
    <source>
        <dbReference type="ARBA" id="ARBA00022786"/>
    </source>
</evidence>
<evidence type="ECO:0000256" key="8">
    <source>
        <dbReference type="PROSITE-ProRule" id="PRU00259"/>
    </source>
</evidence>
<dbReference type="InterPro" id="IPR057623">
    <property type="entry name" value="PUB12-19-like_N"/>
</dbReference>
<keyword evidence="5" id="KW-0808">Transferase</keyword>
<proteinExistence type="predicted"/>
<dbReference type="InterPro" id="IPR045210">
    <property type="entry name" value="RING-Ubox_PUB"/>
</dbReference>
<gene>
    <name evidence="12" type="primary">LOC111484365</name>
</gene>
<reference evidence="12" key="1">
    <citation type="submission" date="2025-08" db="UniProtKB">
        <authorList>
            <consortium name="RefSeq"/>
        </authorList>
    </citation>
    <scope>IDENTIFICATION</scope>
    <source>
        <tissue evidence="12">Young leaves</tissue>
    </source>
</reference>
<dbReference type="FunFam" id="3.30.40.10:FF:000292">
    <property type="entry name" value="RING-type E3 ubiquitin transferase"/>
    <property type="match status" value="1"/>
</dbReference>
<dbReference type="Pfam" id="PF04564">
    <property type="entry name" value="U-box"/>
    <property type="match status" value="1"/>
</dbReference>
<evidence type="ECO:0000256" key="3">
    <source>
        <dbReference type="ARBA" id="ARBA00004906"/>
    </source>
</evidence>
<dbReference type="CDD" id="cd16664">
    <property type="entry name" value="RING-Ubox_PUB"/>
    <property type="match status" value="1"/>
</dbReference>